<evidence type="ECO:0000313" key="1">
    <source>
        <dbReference type="EMBL" id="MFD1233993.1"/>
    </source>
</evidence>
<accession>A0ABW3VIC8</accession>
<comment type="caution">
    <text evidence="1">The sequence shown here is derived from an EMBL/GenBank/DDBJ whole genome shotgun (WGS) entry which is preliminary data.</text>
</comment>
<gene>
    <name evidence="1" type="ORF">ACFQ34_11920</name>
</gene>
<name>A0ABW3VIC8_9PSEU</name>
<dbReference type="RefSeq" id="WP_346092559.1">
    <property type="nucleotide sequence ID" value="NZ_BAABKS010000055.1"/>
</dbReference>
<organism evidence="1 2">
    <name type="scientific">Pseudonocardia benzenivorans</name>
    <dbReference type="NCBI Taxonomy" id="228005"/>
    <lineage>
        <taxon>Bacteria</taxon>
        <taxon>Bacillati</taxon>
        <taxon>Actinomycetota</taxon>
        <taxon>Actinomycetes</taxon>
        <taxon>Pseudonocardiales</taxon>
        <taxon>Pseudonocardiaceae</taxon>
        <taxon>Pseudonocardia</taxon>
    </lineage>
</organism>
<keyword evidence="2" id="KW-1185">Reference proteome</keyword>
<sequence length="525" mass="56940">MTGAYGGVVSPAADASARDRWRALALTDPVSRLVRNAAHAGIDDDEYDLRLLALAAVDIVVGSMGFAREATLDDVVDELAGLAARMAPHRPDQARDVAQTVVRGLLNDAHEQRRFTYRFADLGAPGEPARWEAYSFRLLSLREAEYGPVLVASDQAVTLFLHGLDVDLEDADRALAHVLQRQLDDRRFDAAARTAAQAERTSVGMSAMLAELLDATRRDVGSHDWEREVPERLLRARRHVESRIAEDDRLLEHVQGGLDAETSPQVRAVSGRIVDLLGRARQVHLDLERRLVGAREVFLSAQVRQRLARRRRLRMLALREELLLPVLELPRAEAALVASAFADRALGVSVPRLVRFDDLVDALWAPPRAREAAEPEIELVPDVDVSDDVQRYPEQVVAAAREVLGAAADGEVRLSELLAAVPDGPDAAEVTELVLLSALWAFAPDVAAEAEGEVAAEVDVLAGGIEAERADELLDVPGVGGPDLVVRLRGGATGATEMPAEPADVLVVDVHGDAYSDAYSRETVS</sequence>
<proteinExistence type="predicted"/>
<evidence type="ECO:0000313" key="2">
    <source>
        <dbReference type="Proteomes" id="UP001597182"/>
    </source>
</evidence>
<reference evidence="2" key="1">
    <citation type="journal article" date="2019" name="Int. J. Syst. Evol. Microbiol.">
        <title>The Global Catalogue of Microorganisms (GCM) 10K type strain sequencing project: providing services to taxonomists for standard genome sequencing and annotation.</title>
        <authorList>
            <consortium name="The Broad Institute Genomics Platform"/>
            <consortium name="The Broad Institute Genome Sequencing Center for Infectious Disease"/>
            <person name="Wu L."/>
            <person name="Ma J."/>
        </authorList>
    </citation>
    <scope>NUCLEOTIDE SEQUENCE [LARGE SCALE GENOMIC DNA]</scope>
    <source>
        <strain evidence="2">CCUG 49018</strain>
    </source>
</reference>
<dbReference type="Proteomes" id="UP001597182">
    <property type="component" value="Unassembled WGS sequence"/>
</dbReference>
<protein>
    <submittedName>
        <fullName evidence="1">Uncharacterized protein</fullName>
    </submittedName>
</protein>
<dbReference type="EMBL" id="JBHTMB010000098">
    <property type="protein sequence ID" value="MFD1233993.1"/>
    <property type="molecule type" value="Genomic_DNA"/>
</dbReference>